<sequence>IFVSKALGTYKKPSFPPSFKCKRDVHKFELGNSSLTLPFFPKKYCLVHAPLGPVASIATSITESGVIHLRNTRKRKFRTAKRAKMYPVTGPQ</sequence>
<dbReference type="Proteomes" id="UP000472269">
    <property type="component" value="Unplaced"/>
</dbReference>
<reference evidence="1" key="1">
    <citation type="submission" date="2025-08" db="UniProtKB">
        <authorList>
            <consortium name="Ensembl"/>
        </authorList>
    </citation>
    <scope>IDENTIFICATION</scope>
</reference>
<protein>
    <submittedName>
        <fullName evidence="1">Uncharacterized protein</fullName>
    </submittedName>
</protein>
<reference evidence="1" key="2">
    <citation type="submission" date="2025-09" db="UniProtKB">
        <authorList>
            <consortium name="Ensembl"/>
        </authorList>
    </citation>
    <scope>IDENTIFICATION</scope>
</reference>
<name>A0A663M4X8_ATHCN</name>
<proteinExistence type="predicted"/>
<evidence type="ECO:0000313" key="2">
    <source>
        <dbReference type="Proteomes" id="UP000472269"/>
    </source>
</evidence>
<keyword evidence="2" id="KW-1185">Reference proteome</keyword>
<evidence type="ECO:0000313" key="1">
    <source>
        <dbReference type="Ensembl" id="ENSACUP00000007195.1"/>
    </source>
</evidence>
<dbReference type="Ensembl" id="ENSACUT00000007687.1">
    <property type="protein sequence ID" value="ENSACUP00000007195.1"/>
    <property type="gene ID" value="ENSACUG00000004925.1"/>
</dbReference>
<dbReference type="AlphaFoldDB" id="A0A663M4X8"/>
<accession>A0A663M4X8</accession>
<organism evidence="1 2">
    <name type="scientific">Athene cunicularia</name>
    <name type="common">Burrowing owl</name>
    <name type="synonym">Speotyto cunicularia</name>
    <dbReference type="NCBI Taxonomy" id="194338"/>
    <lineage>
        <taxon>Eukaryota</taxon>
        <taxon>Metazoa</taxon>
        <taxon>Chordata</taxon>
        <taxon>Craniata</taxon>
        <taxon>Vertebrata</taxon>
        <taxon>Euteleostomi</taxon>
        <taxon>Archelosauria</taxon>
        <taxon>Archosauria</taxon>
        <taxon>Dinosauria</taxon>
        <taxon>Saurischia</taxon>
        <taxon>Theropoda</taxon>
        <taxon>Coelurosauria</taxon>
        <taxon>Aves</taxon>
        <taxon>Neognathae</taxon>
        <taxon>Neoaves</taxon>
        <taxon>Telluraves</taxon>
        <taxon>Strigiformes</taxon>
        <taxon>Strigidae</taxon>
        <taxon>Athene</taxon>
    </lineage>
</organism>